<protein>
    <recommendedName>
        <fullName evidence="8">Putative rRNA methyltransferase</fullName>
        <ecNumber evidence="8">2.1.1.-</ecNumber>
    </recommendedName>
    <alternativeName>
        <fullName evidence="8">2'-O-ribose RNA methyltransferase SPB1 homolog</fullName>
    </alternativeName>
</protein>
<dbReference type="InterPro" id="IPR015507">
    <property type="entry name" value="rRNA-MeTfrase_E"/>
</dbReference>
<comment type="function">
    <text evidence="8">Probable methyltransferase involved in the maturation of rRNA and in the biogenesis of ribosomal subunits.</text>
</comment>
<keyword evidence="5 8" id="KW-0808">Transferase</keyword>
<evidence type="ECO:0000259" key="12">
    <source>
        <dbReference type="Pfam" id="PF11861"/>
    </source>
</evidence>
<dbReference type="HAMAP" id="MF_03163">
    <property type="entry name" value="RNA_methyltr_E_SPB1"/>
    <property type="match status" value="1"/>
</dbReference>
<dbReference type="GO" id="GO:0008650">
    <property type="term" value="F:rRNA (uridine-2'-O-)-methyltransferase activity"/>
    <property type="evidence" value="ECO:0007669"/>
    <property type="project" value="TreeGrafter"/>
</dbReference>
<comment type="subcellular location">
    <subcellularLocation>
        <location evidence="1 8">Nucleus</location>
        <location evidence="1 8">Nucleolus</location>
    </subcellularLocation>
</comment>
<reference evidence="13" key="2">
    <citation type="submission" date="2020-05" db="UniProtKB">
        <authorList>
            <consortium name="EnsemblMetazoa"/>
        </authorList>
    </citation>
    <scope>IDENTIFICATION</scope>
    <source>
        <strain evidence="13">ACHKN1017</strain>
    </source>
</reference>
<dbReference type="PANTHER" id="PTHR10920:SF13">
    <property type="entry name" value="PRE-RRNA 2'-O-RIBOSE RNA METHYLTRANSFERASE FTSJ3"/>
    <property type="match status" value="1"/>
</dbReference>
<organism evidence="13 14">
    <name type="scientific">Anopheles christyi</name>
    <dbReference type="NCBI Taxonomy" id="43041"/>
    <lineage>
        <taxon>Eukaryota</taxon>
        <taxon>Metazoa</taxon>
        <taxon>Ecdysozoa</taxon>
        <taxon>Arthropoda</taxon>
        <taxon>Hexapoda</taxon>
        <taxon>Insecta</taxon>
        <taxon>Pterygota</taxon>
        <taxon>Neoptera</taxon>
        <taxon>Endopterygota</taxon>
        <taxon>Diptera</taxon>
        <taxon>Nematocera</taxon>
        <taxon>Culicoidea</taxon>
        <taxon>Culicidae</taxon>
        <taxon>Anophelinae</taxon>
        <taxon>Anopheles</taxon>
    </lineage>
</organism>
<evidence type="ECO:0000259" key="10">
    <source>
        <dbReference type="Pfam" id="PF01728"/>
    </source>
</evidence>
<dbReference type="Pfam" id="PF11861">
    <property type="entry name" value="DUF3381"/>
    <property type="match status" value="1"/>
</dbReference>
<evidence type="ECO:0000256" key="1">
    <source>
        <dbReference type="ARBA" id="ARBA00004604"/>
    </source>
</evidence>
<evidence type="ECO:0000256" key="8">
    <source>
        <dbReference type="HAMAP-Rule" id="MF_03163"/>
    </source>
</evidence>
<dbReference type="GO" id="GO:0000466">
    <property type="term" value="P:maturation of 5.8S rRNA from tricistronic rRNA transcript (SSU-rRNA, 5.8S rRNA, LSU-rRNA)"/>
    <property type="evidence" value="ECO:0007669"/>
    <property type="project" value="TreeGrafter"/>
</dbReference>
<dbReference type="HAMAP" id="MF_01547">
    <property type="entry name" value="RNA_methyltr_E"/>
    <property type="match status" value="1"/>
</dbReference>
<dbReference type="Proteomes" id="UP000075881">
    <property type="component" value="Unassembled WGS sequence"/>
</dbReference>
<evidence type="ECO:0000259" key="11">
    <source>
        <dbReference type="Pfam" id="PF07780"/>
    </source>
</evidence>
<keyword evidence="14" id="KW-1185">Reference proteome</keyword>
<proteinExistence type="inferred from homology"/>
<evidence type="ECO:0000256" key="7">
    <source>
        <dbReference type="ARBA" id="ARBA00023242"/>
    </source>
</evidence>
<dbReference type="GO" id="GO:0000463">
    <property type="term" value="P:maturation of LSU-rRNA from tricistronic rRNA transcript (SSU-rRNA, 5.8S rRNA, LSU-rRNA)"/>
    <property type="evidence" value="ECO:0007669"/>
    <property type="project" value="TreeGrafter"/>
</dbReference>
<dbReference type="GO" id="GO:0016435">
    <property type="term" value="F:rRNA (guanine) methyltransferase activity"/>
    <property type="evidence" value="ECO:0007669"/>
    <property type="project" value="TreeGrafter"/>
</dbReference>
<dbReference type="Pfam" id="PF01728">
    <property type="entry name" value="FtsJ"/>
    <property type="match status" value="1"/>
</dbReference>
<feature type="region of interest" description="Disordered" evidence="9">
    <location>
        <begin position="583"/>
        <end position="644"/>
    </location>
</feature>
<feature type="region of interest" description="Disordered" evidence="9">
    <location>
        <begin position="375"/>
        <end position="396"/>
    </location>
</feature>
<feature type="region of interest" description="Disordered" evidence="9">
    <location>
        <begin position="327"/>
        <end position="362"/>
    </location>
</feature>
<dbReference type="InterPro" id="IPR029063">
    <property type="entry name" value="SAM-dependent_MTases_sf"/>
</dbReference>
<dbReference type="STRING" id="43041.A0A182JV45"/>
<evidence type="ECO:0000256" key="5">
    <source>
        <dbReference type="ARBA" id="ARBA00022679"/>
    </source>
</evidence>
<dbReference type="PANTHER" id="PTHR10920">
    <property type="entry name" value="RIBOSOMAL RNA METHYLTRANSFERASE"/>
    <property type="match status" value="1"/>
</dbReference>
<keyword evidence="2 8" id="KW-0690">Ribosome biogenesis</keyword>
<comment type="similarity">
    <text evidence="8">Belongs to the class I-like SAM-binding methyltransferase superfamily. RNA methyltransferase RlmE family. SPB1 subfamily.</text>
</comment>
<feature type="binding site" evidence="8">
    <location>
        <position position="117"/>
    </location>
    <ligand>
        <name>S-adenosyl-L-methionine</name>
        <dbReference type="ChEBI" id="CHEBI:59789"/>
    </ligand>
</feature>
<comment type="catalytic activity">
    <reaction evidence="8">
        <text>a ribonucleotide in rRNA + S-adenosyl-L-methionine = a 2'-O-methylribonucleotide in rRNA + S-adenosyl-L-homocysteine + H(+)</text>
        <dbReference type="Rhea" id="RHEA:48628"/>
        <dbReference type="Rhea" id="RHEA-COMP:12164"/>
        <dbReference type="Rhea" id="RHEA-COMP:12165"/>
        <dbReference type="ChEBI" id="CHEBI:15378"/>
        <dbReference type="ChEBI" id="CHEBI:57856"/>
        <dbReference type="ChEBI" id="CHEBI:59789"/>
        <dbReference type="ChEBI" id="CHEBI:90675"/>
        <dbReference type="ChEBI" id="CHEBI:90676"/>
    </reaction>
</comment>
<keyword evidence="7 8" id="KW-0539">Nucleus</keyword>
<feature type="compositionally biased region" description="Acidic residues" evidence="9">
    <location>
        <begin position="503"/>
        <end position="525"/>
    </location>
</feature>
<feature type="domain" description="DUF3381" evidence="12">
    <location>
        <begin position="240"/>
        <end position="399"/>
    </location>
</feature>
<keyword evidence="6 8" id="KW-0949">S-adenosyl-L-methionine</keyword>
<feature type="active site" description="Proton acceptor" evidence="8">
    <location>
        <position position="157"/>
    </location>
</feature>
<feature type="binding site" evidence="8">
    <location>
        <position position="56"/>
    </location>
    <ligand>
        <name>S-adenosyl-L-methionine</name>
        <dbReference type="ChEBI" id="CHEBI:59789"/>
    </ligand>
</feature>
<feature type="compositionally biased region" description="Acidic residues" evidence="9">
    <location>
        <begin position="443"/>
        <end position="456"/>
    </location>
</feature>
<keyword evidence="8" id="KW-0175">Coiled coil</keyword>
<keyword evidence="4 8" id="KW-0489">Methyltransferase</keyword>
<feature type="region of interest" description="Disordered" evidence="9">
    <location>
        <begin position="485"/>
        <end position="537"/>
    </location>
</feature>
<accession>A0A182JV45</accession>
<feature type="domain" description="Ribosomal RNA methyltransferase FtsJ" evidence="10">
    <location>
        <begin position="24"/>
        <end position="199"/>
    </location>
</feature>
<dbReference type="Pfam" id="PF07780">
    <property type="entry name" value="Spb1_C"/>
    <property type="match status" value="1"/>
</dbReference>
<evidence type="ECO:0000256" key="3">
    <source>
        <dbReference type="ARBA" id="ARBA00022552"/>
    </source>
</evidence>
<keyword evidence="3 8" id="KW-0698">rRNA processing</keyword>
<dbReference type="EnsemblMetazoa" id="ACHR002377-RA">
    <property type="protein sequence ID" value="ACHR002377-PA"/>
    <property type="gene ID" value="ACHR002377"/>
</dbReference>
<evidence type="ECO:0000256" key="6">
    <source>
        <dbReference type="ARBA" id="ARBA00022691"/>
    </source>
</evidence>
<name>A0A182JV45_9DIPT</name>
<reference evidence="14" key="1">
    <citation type="submission" date="2013-03" db="EMBL/GenBank/DDBJ databases">
        <title>The Genome Sequence of Anopheles christyi ACHKN1017.</title>
        <authorList>
            <consortium name="The Broad Institute Genomics Platform"/>
            <person name="Neafsey D.E."/>
            <person name="Besansky N."/>
            <person name="Walker B."/>
            <person name="Young S.K."/>
            <person name="Zeng Q."/>
            <person name="Gargeya S."/>
            <person name="Fitzgerald M."/>
            <person name="Haas B."/>
            <person name="Abouelleil A."/>
            <person name="Allen A.W."/>
            <person name="Alvarado L."/>
            <person name="Arachchi H.M."/>
            <person name="Berlin A.M."/>
            <person name="Chapman S.B."/>
            <person name="Gainer-Dewar J."/>
            <person name="Goldberg J."/>
            <person name="Griggs A."/>
            <person name="Gujja S."/>
            <person name="Hansen M."/>
            <person name="Howarth C."/>
            <person name="Imamovic A."/>
            <person name="Ireland A."/>
            <person name="Larimer J."/>
            <person name="McCowan C."/>
            <person name="Murphy C."/>
            <person name="Pearson M."/>
            <person name="Poon T.W."/>
            <person name="Priest M."/>
            <person name="Roberts A."/>
            <person name="Saif S."/>
            <person name="Shea T."/>
            <person name="Sisk P."/>
            <person name="Sykes S."/>
            <person name="Wortman J."/>
            <person name="Nusbaum C."/>
            <person name="Birren B."/>
        </authorList>
    </citation>
    <scope>NUCLEOTIDE SEQUENCE [LARGE SCALE GENOMIC DNA]</scope>
    <source>
        <strain evidence="14">ACHKN1017</strain>
    </source>
</reference>
<feature type="compositionally biased region" description="Basic and acidic residues" evidence="9">
    <location>
        <begin position="825"/>
        <end position="849"/>
    </location>
</feature>
<feature type="compositionally biased region" description="Basic and acidic residues" evidence="9">
    <location>
        <begin position="590"/>
        <end position="601"/>
    </location>
</feature>
<feature type="compositionally biased region" description="Acidic residues" evidence="9">
    <location>
        <begin position="348"/>
        <end position="361"/>
    </location>
</feature>
<dbReference type="GO" id="GO:0005730">
    <property type="term" value="C:nucleolus"/>
    <property type="evidence" value="ECO:0007669"/>
    <property type="project" value="UniProtKB-SubCell"/>
</dbReference>
<dbReference type="InterPro" id="IPR012920">
    <property type="entry name" value="rRNA_MeTfrase_SPB1-like_C"/>
</dbReference>
<dbReference type="InterPro" id="IPR002877">
    <property type="entry name" value="RNA_MeTrfase_FtsJ_dom"/>
</dbReference>
<feature type="region of interest" description="Disordered" evidence="9">
    <location>
        <begin position="816"/>
        <end position="883"/>
    </location>
</feature>
<feature type="region of interest" description="Disordered" evidence="9">
    <location>
        <begin position="443"/>
        <end position="463"/>
    </location>
</feature>
<feature type="coiled-coil region" evidence="8">
    <location>
        <begin position="753"/>
        <end position="787"/>
    </location>
</feature>
<evidence type="ECO:0000256" key="9">
    <source>
        <dbReference type="SAM" id="MobiDB-lite"/>
    </source>
</evidence>
<feature type="domain" description="Ribosomal RNA methyltransferase SPB1-like C-terminal" evidence="11">
    <location>
        <begin position="638"/>
        <end position="850"/>
    </location>
</feature>
<dbReference type="SUPFAM" id="SSF53335">
    <property type="entry name" value="S-adenosyl-L-methionine-dependent methyltransferases"/>
    <property type="match status" value="1"/>
</dbReference>
<evidence type="ECO:0000256" key="4">
    <source>
        <dbReference type="ARBA" id="ARBA00022603"/>
    </source>
</evidence>
<evidence type="ECO:0000313" key="14">
    <source>
        <dbReference type="Proteomes" id="UP000075881"/>
    </source>
</evidence>
<feature type="binding site" evidence="8">
    <location>
        <position position="76"/>
    </location>
    <ligand>
        <name>S-adenosyl-L-methionine</name>
        <dbReference type="ChEBI" id="CHEBI:59789"/>
    </ligand>
</feature>
<sequence length="883" mass="100305">MGKKAKVGKDRRDKFYKLAKESGYRSRAAFKLIQLNRRFGFLQQSQVCIDLCAAPGGWMQVAKQNMPVSSIVIGVDLHPIKSVPGCISMIGDITSDKTKSDLAKELKTWKVDVILNDGAPNVGKNWLHDAYQQVCLTLSAVKLATQFLRPGGWFITKVFRSKDYNALIWVLKQLFRKVHATKPSASRKESAEIFVVCQYYKAPDKIDPRFLDAKYVFDELDVQSNDISSSNILKDLERKTVKKPKVEGYDSTDVRKIVTALEYMQNDKPLALLSRVTEITFTEADEAIANHPRTTTELKECCKDIKILGRKDIKELLRWHKLLSPEFSTPSEEAASDKKKKGEGKDESQDEEEETDVDEEIVELKQIEKEIATLRKEEDRSSKRQRKKTNKERAKLNEKLSLKMVIKGDAGPTEQGEHMVFSLKDVGTKKQLESMLDQAPDIVAEDEEKSDDEAGEANDGAFVRYNRETKGDLFEDDKLLSAIRRDSESEIDSDFDEKGLAMDSDEEELSFEEDDDAMDPSDDEDRNPLITDLDYRSKTDKRVQRAQLWYEQDAFKKLNLATNDEEMDYDLDKMIEAYKKAGVKVLGTDGTDKSKEKEPLGKKARRRSRHDANKEDGDDQSSESSSSSEDEDETEISQPVGTMVHKTVEKVGGDKEGGFEIVSSEKVRKAKKIKLNEEELALGQMLITGKKTRRDIIDAAYNRYMFNDSNLPDWFVADELKTMQRHIPVPEDVVYKYRKSKDEFNVRTIKKVMEAKARKKRHATKRLEKIKKKAETIMENVDNTNQEKIRLLKKLYKKAEGKKKDVTYVVAKKTGVSGKKVRRPKGVEGRFKVVDPRMKKDRRAEMAKEKRGKKHGKGKGGAGGKGKGRGNAKAKAGGGGRKK</sequence>
<dbReference type="GO" id="GO:0030687">
    <property type="term" value="C:preribosome, large subunit precursor"/>
    <property type="evidence" value="ECO:0007669"/>
    <property type="project" value="TreeGrafter"/>
</dbReference>
<feature type="binding site" evidence="8">
    <location>
        <position position="92"/>
    </location>
    <ligand>
        <name>S-adenosyl-L-methionine</name>
        <dbReference type="ChEBI" id="CHEBI:59789"/>
    </ligand>
</feature>
<dbReference type="AlphaFoldDB" id="A0A182JV45"/>
<evidence type="ECO:0000256" key="2">
    <source>
        <dbReference type="ARBA" id="ARBA00022517"/>
    </source>
</evidence>
<dbReference type="InterPro" id="IPR050082">
    <property type="entry name" value="RNA_methyltr_RlmE"/>
</dbReference>
<dbReference type="EC" id="2.1.1.-" evidence="8"/>
<evidence type="ECO:0000313" key="13">
    <source>
        <dbReference type="EnsemblMetazoa" id="ACHR002377-PA"/>
    </source>
</evidence>
<dbReference type="InterPro" id="IPR024576">
    <property type="entry name" value="rRNA_MeTfrase_Spb1_DUF3381"/>
</dbReference>
<feature type="binding site" evidence="8">
    <location>
        <position position="58"/>
    </location>
    <ligand>
        <name>S-adenosyl-L-methionine</name>
        <dbReference type="ChEBI" id="CHEBI:59789"/>
    </ligand>
</feature>
<dbReference type="VEuPathDB" id="VectorBase:ACHR002377"/>
<dbReference type="InterPro" id="IPR028589">
    <property type="entry name" value="SPB1-like"/>
</dbReference>
<dbReference type="FunFam" id="3.40.50.150:FF:000004">
    <property type="entry name" value="AdoMet-dependent rRNA methyltransferase SPB1"/>
    <property type="match status" value="1"/>
</dbReference>
<dbReference type="Gene3D" id="3.40.50.150">
    <property type="entry name" value="Vaccinia Virus protein VP39"/>
    <property type="match status" value="1"/>
</dbReference>